<dbReference type="Proteomes" id="UP001443914">
    <property type="component" value="Unassembled WGS sequence"/>
</dbReference>
<accession>A0AAW1J450</accession>
<dbReference type="PANTHER" id="PTHR35461:SF3">
    <property type="entry name" value="OVATE DOMAIN-CONTAINING PROTEIN"/>
    <property type="match status" value="1"/>
</dbReference>
<dbReference type="EMBL" id="JBDFQZ010000008">
    <property type="protein sequence ID" value="KAK9697710.1"/>
    <property type="molecule type" value="Genomic_DNA"/>
</dbReference>
<evidence type="ECO:0000256" key="1">
    <source>
        <dbReference type="SAM" id="MobiDB-lite"/>
    </source>
</evidence>
<dbReference type="PANTHER" id="PTHR35461">
    <property type="entry name" value="BNAANNG14610D PROTEIN"/>
    <property type="match status" value="1"/>
</dbReference>
<sequence>MLLRNSISNTKKFFQRTIHNVKSFLSKGGTYEKLPKTTNIEELDNFYVEFTHQWDSQKGTLRNQERKNPKNTQNSVKKNVQTYELGPRKAVDGETERNIKDGMKSTSSMSVVRGFRPMELSISRSVREKRLDMFSEKLKELEKIDKGNIIHKMDIEEILHYYSCLTCPPYIEMVDKFFKEICTEFLCT</sequence>
<protein>
    <recommendedName>
        <fullName evidence="4">OVATE domain-containing protein</fullName>
    </recommendedName>
</protein>
<dbReference type="AlphaFoldDB" id="A0AAW1J450"/>
<comment type="caution">
    <text evidence="2">The sequence shown here is derived from an EMBL/GenBank/DDBJ whole genome shotgun (WGS) entry which is preliminary data.</text>
</comment>
<gene>
    <name evidence="2" type="ORF">RND81_08G055300</name>
</gene>
<keyword evidence="3" id="KW-1185">Reference proteome</keyword>
<organism evidence="2 3">
    <name type="scientific">Saponaria officinalis</name>
    <name type="common">Common soapwort</name>
    <name type="synonym">Lychnis saponaria</name>
    <dbReference type="NCBI Taxonomy" id="3572"/>
    <lineage>
        <taxon>Eukaryota</taxon>
        <taxon>Viridiplantae</taxon>
        <taxon>Streptophyta</taxon>
        <taxon>Embryophyta</taxon>
        <taxon>Tracheophyta</taxon>
        <taxon>Spermatophyta</taxon>
        <taxon>Magnoliopsida</taxon>
        <taxon>eudicotyledons</taxon>
        <taxon>Gunneridae</taxon>
        <taxon>Pentapetalae</taxon>
        <taxon>Caryophyllales</taxon>
        <taxon>Caryophyllaceae</taxon>
        <taxon>Caryophylleae</taxon>
        <taxon>Saponaria</taxon>
    </lineage>
</organism>
<name>A0AAW1J450_SAPOF</name>
<reference evidence="2" key="1">
    <citation type="submission" date="2024-03" db="EMBL/GenBank/DDBJ databases">
        <title>WGS assembly of Saponaria officinalis var. Norfolk2.</title>
        <authorList>
            <person name="Jenkins J."/>
            <person name="Shu S."/>
            <person name="Grimwood J."/>
            <person name="Barry K."/>
            <person name="Goodstein D."/>
            <person name="Schmutz J."/>
            <person name="Leebens-Mack J."/>
            <person name="Osbourn A."/>
        </authorList>
    </citation>
    <scope>NUCLEOTIDE SEQUENCE [LARGE SCALE GENOMIC DNA]</scope>
    <source>
        <strain evidence="2">JIC</strain>
    </source>
</reference>
<evidence type="ECO:0000313" key="3">
    <source>
        <dbReference type="Proteomes" id="UP001443914"/>
    </source>
</evidence>
<proteinExistence type="predicted"/>
<evidence type="ECO:0008006" key="4">
    <source>
        <dbReference type="Google" id="ProtNLM"/>
    </source>
</evidence>
<evidence type="ECO:0000313" key="2">
    <source>
        <dbReference type="EMBL" id="KAK9697710.1"/>
    </source>
</evidence>
<feature type="region of interest" description="Disordered" evidence="1">
    <location>
        <begin position="58"/>
        <end position="77"/>
    </location>
</feature>